<evidence type="ECO:0000313" key="3">
    <source>
        <dbReference type="Proteomes" id="UP000324233"/>
    </source>
</evidence>
<sequence length="349" mass="38914">MLDGRIRPARVAAEVRLVHGPTDIPCGQDELIAICVMRNGERYVDQFVRHHIGLGVKHIVFLDNGSTDGTVPAACRHERVTVLRCLLPYSRYENAMKAYLARRFSEGRWNLCCDIDELFDYPYSDRVALDELLRYLSGGGFTAVVAQMLDFFPEGPLSGAGDDPTIPLESAYPCYDLSGIVATDYEWSRLSYEAVKMHSGGIRRLVFGTENGLTKAALVRVGDGLRLFQGWHHAVNALVADFTCVLRHYPFTGAFYEKVREAAATGRYGRVTSDEYRAYWMVLAPRPDLSLRLPTARRDAGTGRLLEEGFLVASPRFREWALSPSRRGPHRDGLPPAVDAMGPPGAKDF</sequence>
<dbReference type="Proteomes" id="UP000324233">
    <property type="component" value="Chromosome"/>
</dbReference>
<name>A0A5B9W823_9BACT</name>
<dbReference type="SUPFAM" id="SSF53448">
    <property type="entry name" value="Nucleotide-diphospho-sugar transferases"/>
    <property type="match status" value="1"/>
</dbReference>
<dbReference type="InterPro" id="IPR029044">
    <property type="entry name" value="Nucleotide-diphossugar_trans"/>
</dbReference>
<dbReference type="AlphaFoldDB" id="A0A5B9W823"/>
<dbReference type="EMBL" id="CP042997">
    <property type="protein sequence ID" value="QEH36384.1"/>
    <property type="molecule type" value="Genomic_DNA"/>
</dbReference>
<proteinExistence type="predicted"/>
<dbReference type="Pfam" id="PF13704">
    <property type="entry name" value="Glyco_tranf_2_4"/>
    <property type="match status" value="1"/>
</dbReference>
<evidence type="ECO:0000313" key="2">
    <source>
        <dbReference type="EMBL" id="QEH36384.1"/>
    </source>
</evidence>
<keyword evidence="3" id="KW-1185">Reference proteome</keyword>
<dbReference type="RefSeq" id="WP_168222021.1">
    <property type="nucleotide sequence ID" value="NZ_CP042997.1"/>
</dbReference>
<reference evidence="2 3" key="1">
    <citation type="submission" date="2019-08" db="EMBL/GenBank/DDBJ databases">
        <title>Deep-cultivation of Planctomycetes and their phenomic and genomic characterization uncovers novel biology.</title>
        <authorList>
            <person name="Wiegand S."/>
            <person name="Jogler M."/>
            <person name="Boedeker C."/>
            <person name="Pinto D."/>
            <person name="Vollmers J."/>
            <person name="Rivas-Marin E."/>
            <person name="Kohn T."/>
            <person name="Peeters S.H."/>
            <person name="Heuer A."/>
            <person name="Rast P."/>
            <person name="Oberbeckmann S."/>
            <person name="Bunk B."/>
            <person name="Jeske O."/>
            <person name="Meyerdierks A."/>
            <person name="Storesund J.E."/>
            <person name="Kallscheuer N."/>
            <person name="Luecker S."/>
            <person name="Lage O.M."/>
            <person name="Pohl T."/>
            <person name="Merkel B.J."/>
            <person name="Hornburger P."/>
            <person name="Mueller R.-W."/>
            <person name="Bruemmer F."/>
            <person name="Labrenz M."/>
            <person name="Spormann A.M."/>
            <person name="Op den Camp H."/>
            <person name="Overmann J."/>
            <person name="Amann R."/>
            <person name="Jetten M.S.M."/>
            <person name="Mascher T."/>
            <person name="Medema M.H."/>
            <person name="Devos D.P."/>
            <person name="Kaster A.-K."/>
            <person name="Ovreas L."/>
            <person name="Rohde M."/>
            <person name="Galperin M.Y."/>
            <person name="Jogler C."/>
        </authorList>
    </citation>
    <scope>NUCLEOTIDE SEQUENCE [LARGE SCALE GENOMIC DNA]</scope>
    <source>
        <strain evidence="2 3">OJF2</strain>
    </source>
</reference>
<dbReference type="KEGG" id="agv:OJF2_49470"/>
<organism evidence="2 3">
    <name type="scientific">Aquisphaera giovannonii</name>
    <dbReference type="NCBI Taxonomy" id="406548"/>
    <lineage>
        <taxon>Bacteria</taxon>
        <taxon>Pseudomonadati</taxon>
        <taxon>Planctomycetota</taxon>
        <taxon>Planctomycetia</taxon>
        <taxon>Isosphaerales</taxon>
        <taxon>Isosphaeraceae</taxon>
        <taxon>Aquisphaera</taxon>
    </lineage>
</organism>
<feature type="region of interest" description="Disordered" evidence="1">
    <location>
        <begin position="323"/>
        <end position="349"/>
    </location>
</feature>
<protein>
    <recommendedName>
        <fullName evidence="4">Glycosyl transferase family 2</fullName>
    </recommendedName>
</protein>
<evidence type="ECO:0000256" key="1">
    <source>
        <dbReference type="SAM" id="MobiDB-lite"/>
    </source>
</evidence>
<gene>
    <name evidence="2" type="ORF">OJF2_49470</name>
</gene>
<evidence type="ECO:0008006" key="4">
    <source>
        <dbReference type="Google" id="ProtNLM"/>
    </source>
</evidence>
<accession>A0A5B9W823</accession>